<feature type="region of interest" description="Disordered" evidence="2">
    <location>
        <begin position="78"/>
        <end position="107"/>
    </location>
</feature>
<gene>
    <name evidence="3" type="ORF">BO99DRAFT_407377</name>
</gene>
<comment type="subcellular location">
    <subcellularLocation>
        <location evidence="1">Mitochondrion</location>
    </subcellularLocation>
</comment>
<dbReference type="InterPro" id="IPR036983">
    <property type="entry name" value="AIM24_sf"/>
</dbReference>
<dbReference type="Proteomes" id="UP000249829">
    <property type="component" value="Unassembled WGS sequence"/>
</dbReference>
<dbReference type="NCBIfam" id="TIGR00266">
    <property type="entry name" value="TIGR00266 family protein"/>
    <property type="match status" value="1"/>
</dbReference>
<comment type="similarity">
    <text evidence="1">Belongs to the AIM24 family.</text>
</comment>
<dbReference type="InterPro" id="IPR016031">
    <property type="entry name" value="Trp_RNA-bd_attenuator-like_dom"/>
</dbReference>
<dbReference type="EMBL" id="KZ825237">
    <property type="protein sequence ID" value="PYI13614.1"/>
    <property type="molecule type" value="Genomic_DNA"/>
</dbReference>
<accession>A0A2V5GWX6</accession>
<dbReference type="SUPFAM" id="SSF51219">
    <property type="entry name" value="TRAP-like"/>
    <property type="match status" value="1"/>
</dbReference>
<feature type="region of interest" description="Disordered" evidence="2">
    <location>
        <begin position="1"/>
        <end position="64"/>
    </location>
</feature>
<reference evidence="3 4" key="1">
    <citation type="submission" date="2018-02" db="EMBL/GenBank/DDBJ databases">
        <title>The genomes of Aspergillus section Nigri reveals drivers in fungal speciation.</title>
        <authorList>
            <consortium name="DOE Joint Genome Institute"/>
            <person name="Vesth T.C."/>
            <person name="Nybo J."/>
            <person name="Theobald S."/>
            <person name="Brandl J."/>
            <person name="Frisvad J.C."/>
            <person name="Nielsen K.F."/>
            <person name="Lyhne E.K."/>
            <person name="Kogle M.E."/>
            <person name="Kuo A."/>
            <person name="Riley R."/>
            <person name="Clum A."/>
            <person name="Nolan M."/>
            <person name="Lipzen A."/>
            <person name="Salamov A."/>
            <person name="Henrissat B."/>
            <person name="Wiebenga A."/>
            <person name="De vries R.P."/>
            <person name="Grigoriev I.V."/>
            <person name="Mortensen U.H."/>
            <person name="Andersen M.R."/>
            <person name="Baker S.E."/>
        </authorList>
    </citation>
    <scope>NUCLEOTIDE SEQUENCE [LARGE SCALE GENOMIC DNA]</scope>
    <source>
        <strain evidence="3 4">CBS 115571</strain>
    </source>
</reference>
<organism evidence="3 4">
    <name type="scientific">Aspergillus violaceofuscus (strain CBS 115571)</name>
    <dbReference type="NCBI Taxonomy" id="1450538"/>
    <lineage>
        <taxon>Eukaryota</taxon>
        <taxon>Fungi</taxon>
        <taxon>Dikarya</taxon>
        <taxon>Ascomycota</taxon>
        <taxon>Pezizomycotina</taxon>
        <taxon>Eurotiomycetes</taxon>
        <taxon>Eurotiomycetidae</taxon>
        <taxon>Eurotiales</taxon>
        <taxon>Aspergillaceae</taxon>
        <taxon>Aspergillus</taxon>
    </lineage>
</organism>
<keyword evidence="1" id="KW-0496">Mitochondrion</keyword>
<protein>
    <recommendedName>
        <fullName evidence="1">Altered inheritance of mitochondria protein 24, mitochondrial</fullName>
    </recommendedName>
</protein>
<feature type="compositionally biased region" description="Pro residues" evidence="2">
    <location>
        <begin position="30"/>
        <end position="49"/>
    </location>
</feature>
<sequence>MSEQFAYPPPPSQGSFVYPSNAPTTYSPPQASPGYPPPNFSFPPPPQQPAPGHGDNKPPTPPMNEKAAYAAEITGAYGPNAASRSSSDGPPSGTILTRAHTDMSLGSKPGPLASANFIGASSTNMDDVGTFNGGSYRISHRDTNSLLTIQLAVGCPLQARPGVMIAMSPSISLRGSLSFGWMKALAGGQIARSTYTGPGELLLAPSVLGDITALRIDGQQEWTVGRDAFLASTSGVKTEYKTQGIMKGVFSGEGFFVYRIFGAGILWMQSFGAIVKKELAEDEIYFVNNGHLVAWNCKYKIERVASGGIISNWSAGEGLACRFTGPGSVYMQTRNVSSFLAHISGGKSSS</sequence>
<keyword evidence="4" id="KW-1185">Reference proteome</keyword>
<dbReference type="GO" id="GO:0005739">
    <property type="term" value="C:mitochondrion"/>
    <property type="evidence" value="ECO:0007669"/>
    <property type="project" value="UniProtKB-SubCell"/>
</dbReference>
<dbReference type="PANTHER" id="PTHR43657:SF1">
    <property type="entry name" value="ALTERED INHERITANCE OF MITOCHONDRIA PROTEIN 24, MITOCHONDRIAL"/>
    <property type="match status" value="1"/>
</dbReference>
<evidence type="ECO:0000313" key="3">
    <source>
        <dbReference type="EMBL" id="PYI13614.1"/>
    </source>
</evidence>
<evidence type="ECO:0000256" key="1">
    <source>
        <dbReference type="RuleBase" id="RU363045"/>
    </source>
</evidence>
<dbReference type="STRING" id="1450538.A0A2V5GWX6"/>
<dbReference type="Pfam" id="PF01987">
    <property type="entry name" value="AIM24"/>
    <property type="match status" value="1"/>
</dbReference>
<dbReference type="AlphaFoldDB" id="A0A2V5GWX6"/>
<evidence type="ECO:0000256" key="2">
    <source>
        <dbReference type="SAM" id="MobiDB-lite"/>
    </source>
</evidence>
<name>A0A2V5GWX6_ASPV1</name>
<proteinExistence type="inferred from homology"/>
<dbReference type="Gene3D" id="3.60.160.10">
    <property type="entry name" value="Mitochondrial biogenesis AIM24"/>
    <property type="match status" value="1"/>
</dbReference>
<evidence type="ECO:0000313" key="4">
    <source>
        <dbReference type="Proteomes" id="UP000249829"/>
    </source>
</evidence>
<dbReference type="InterPro" id="IPR002838">
    <property type="entry name" value="AIM24"/>
</dbReference>
<dbReference type="PANTHER" id="PTHR43657">
    <property type="entry name" value="TRYPTOPHAN RNA-BINDING ATTENUATOR PROTEIN-LIKE PROTEIN"/>
    <property type="match status" value="1"/>
</dbReference>